<evidence type="ECO:0000313" key="2">
    <source>
        <dbReference type="Proteomes" id="UP000257109"/>
    </source>
</evidence>
<dbReference type="EMBL" id="QJKJ01011924">
    <property type="protein sequence ID" value="RDX69900.1"/>
    <property type="molecule type" value="Genomic_DNA"/>
</dbReference>
<dbReference type="Proteomes" id="UP000257109">
    <property type="component" value="Unassembled WGS sequence"/>
</dbReference>
<sequence length="136" mass="16090">RTFYRLIRSHRSSEIANNSSHESSDFAFDSSVLIFYNVDFDYDLANFDFDFRICISKFSLDSMINNNRTLEELTTPDIMCQPWCIQYPKLEKAQSYELKYGLIHLFPKFHGEDPYKHLKEFNVVCSTMRPHGIPED</sequence>
<feature type="non-terminal residue" evidence="1">
    <location>
        <position position="136"/>
    </location>
</feature>
<accession>A0A371EV27</accession>
<protein>
    <submittedName>
        <fullName evidence="1">Uncharacterized protein</fullName>
    </submittedName>
</protein>
<name>A0A371EV27_MUCPR</name>
<dbReference type="AlphaFoldDB" id="A0A371EV27"/>
<comment type="caution">
    <text evidence="1">The sequence shown here is derived from an EMBL/GenBank/DDBJ whole genome shotgun (WGS) entry which is preliminary data.</text>
</comment>
<proteinExistence type="predicted"/>
<reference evidence="1" key="1">
    <citation type="submission" date="2018-05" db="EMBL/GenBank/DDBJ databases">
        <title>Draft genome of Mucuna pruriens seed.</title>
        <authorList>
            <person name="Nnadi N.E."/>
            <person name="Vos R."/>
            <person name="Hasami M.H."/>
            <person name="Devisetty U.K."/>
            <person name="Aguiy J.C."/>
        </authorList>
    </citation>
    <scope>NUCLEOTIDE SEQUENCE [LARGE SCALE GENOMIC DNA]</scope>
    <source>
        <strain evidence="1">JCA_2017</strain>
    </source>
</reference>
<dbReference type="OrthoDB" id="1422241at2759"/>
<feature type="non-terminal residue" evidence="1">
    <location>
        <position position="1"/>
    </location>
</feature>
<keyword evidence="2" id="KW-1185">Reference proteome</keyword>
<evidence type="ECO:0000313" key="1">
    <source>
        <dbReference type="EMBL" id="RDX69900.1"/>
    </source>
</evidence>
<organism evidence="1 2">
    <name type="scientific">Mucuna pruriens</name>
    <name type="common">Velvet bean</name>
    <name type="synonym">Dolichos pruriens</name>
    <dbReference type="NCBI Taxonomy" id="157652"/>
    <lineage>
        <taxon>Eukaryota</taxon>
        <taxon>Viridiplantae</taxon>
        <taxon>Streptophyta</taxon>
        <taxon>Embryophyta</taxon>
        <taxon>Tracheophyta</taxon>
        <taxon>Spermatophyta</taxon>
        <taxon>Magnoliopsida</taxon>
        <taxon>eudicotyledons</taxon>
        <taxon>Gunneridae</taxon>
        <taxon>Pentapetalae</taxon>
        <taxon>rosids</taxon>
        <taxon>fabids</taxon>
        <taxon>Fabales</taxon>
        <taxon>Fabaceae</taxon>
        <taxon>Papilionoideae</taxon>
        <taxon>50 kb inversion clade</taxon>
        <taxon>NPAAA clade</taxon>
        <taxon>indigoferoid/millettioid clade</taxon>
        <taxon>Phaseoleae</taxon>
        <taxon>Mucuna</taxon>
    </lineage>
</organism>
<gene>
    <name evidence="1" type="ORF">CR513_50929</name>
</gene>